<accession>J6HAJ7</accession>
<dbReference type="Proteomes" id="UP000005244">
    <property type="component" value="Unassembled WGS sequence"/>
</dbReference>
<comment type="caution">
    <text evidence="1">The sequence shown here is derived from an EMBL/GenBank/DDBJ whole genome shotgun (WGS) entry which is preliminary data.</text>
</comment>
<dbReference type="AlphaFoldDB" id="J6HAJ7"/>
<sequence>MKKIILYQLSEDRKDRISKILKEDITVKFIDKNMLNEVVGDIFNDTEKNVSYKPDNDSIFDNEFMLIQGFDTDEDIRELLFSFKSNLVERPITSSRTESNEKWTLKELLKEIFEENEYMKNYNKQK</sequence>
<dbReference type="EMBL" id="ALNK01000023">
    <property type="protein sequence ID" value="EJU22150.1"/>
    <property type="molecule type" value="Genomic_DNA"/>
</dbReference>
<dbReference type="Pfam" id="PF12646">
    <property type="entry name" value="DUF3783"/>
    <property type="match status" value="1"/>
</dbReference>
<dbReference type="InterPro" id="IPR016621">
    <property type="entry name" value="UCP014543"/>
</dbReference>
<reference evidence="1 2" key="1">
    <citation type="submission" date="2012-07" db="EMBL/GenBank/DDBJ databases">
        <authorList>
            <person name="Durkin A.S."/>
            <person name="McCorrison J."/>
            <person name="Torralba M."/>
            <person name="Gillis M."/>
            <person name="Methe B."/>
            <person name="Sutton G."/>
            <person name="Nelson K.E."/>
        </authorList>
    </citation>
    <scope>NUCLEOTIDE SEQUENCE [LARGE SCALE GENOMIC DNA]</scope>
    <source>
        <strain evidence="1 2">OBRC8</strain>
    </source>
</reference>
<keyword evidence="2" id="KW-1185">Reference proteome</keyword>
<gene>
    <name evidence="1" type="ORF">HMPREF1143_0844</name>
</gene>
<evidence type="ECO:0000313" key="2">
    <source>
        <dbReference type="Proteomes" id="UP000005244"/>
    </source>
</evidence>
<name>J6HAJ7_9FIRM</name>
<organism evidence="1 2">
    <name type="scientific">Peptoanaerobacter stomatis</name>
    <dbReference type="NCBI Taxonomy" id="796937"/>
    <lineage>
        <taxon>Bacteria</taxon>
        <taxon>Bacillati</taxon>
        <taxon>Bacillota</taxon>
        <taxon>Clostridia</taxon>
        <taxon>Peptostreptococcales</taxon>
        <taxon>Filifactoraceae</taxon>
        <taxon>Peptoanaerobacter</taxon>
    </lineage>
</organism>
<evidence type="ECO:0000313" key="1">
    <source>
        <dbReference type="EMBL" id="EJU22150.1"/>
    </source>
</evidence>
<proteinExistence type="predicted"/>
<protein>
    <submittedName>
        <fullName evidence="1">PF12646 domain protein</fullName>
    </submittedName>
</protein>